<dbReference type="STRING" id="1196081.A0A364L0N2"/>
<sequence length="535" mass="59478">MDCKLQHREGCQEMPMWADTISLDGGDLRITFRRTIRVADSSTSESLLPPDLGVFPLFQAKETRCWEMSNGTEIAFPSQVPGWLKAKGGIFFPMHENEATWINFESKSRRPYIIKVHAGGINAVSGLASTADTAPGQQDYVVIPEQRWLDGIAVNAGLVRQFVAVPLGKNRTVEGQITGSEKFGGIQFEVVKGIVWKNFYVQRLDGICIMVSVDDREHVDGLCRKISETLGETLGPRDLYDRGRVVRLERVIDESLRETGLTDIGIVDPENLSLLEELDQIEQYLCGTRFPGWGYAGYASAGYADATPTRAGSQAEFGLAAGGLIKQHIQKDTHPASTWDFATKTVFNVQLISAQVFKEMTGFMTPTGPINAATYRMYGLPFYEIPESPSTVAGDFGRLKSLAHLKYMEWIDNDVVLAPASDIGEFRSINGERQEEGARGLRLTSAQTTTKDNWMRRRAVSKTEICDSRSQEDSTRVKSLQRAYHVSSTKSQEDSNAPQSDDFYPDFDDEVEEIPGLPFGSSARDVWSRIYSEGS</sequence>
<dbReference type="GeneID" id="63794605"/>
<dbReference type="Proteomes" id="UP000249363">
    <property type="component" value="Unassembled WGS sequence"/>
</dbReference>
<dbReference type="AlphaFoldDB" id="A0A364L0N2"/>
<feature type="compositionally biased region" description="Basic and acidic residues" evidence="1">
    <location>
        <begin position="465"/>
        <end position="476"/>
    </location>
</feature>
<dbReference type="EMBL" id="MIKG01000009">
    <property type="protein sequence ID" value="RAO69377.1"/>
    <property type="molecule type" value="Genomic_DNA"/>
</dbReference>
<protein>
    <submittedName>
        <fullName evidence="2">Uncharacterized protein</fullName>
    </submittedName>
</protein>
<feature type="region of interest" description="Disordered" evidence="1">
    <location>
        <begin position="465"/>
        <end position="522"/>
    </location>
</feature>
<name>A0A364L0N2_TALAM</name>
<gene>
    <name evidence="2" type="ORF">BHQ10_005389</name>
</gene>
<comment type="caution">
    <text evidence="2">The sequence shown here is derived from an EMBL/GenBank/DDBJ whole genome shotgun (WGS) entry which is preliminary data.</text>
</comment>
<evidence type="ECO:0000313" key="3">
    <source>
        <dbReference type="Proteomes" id="UP000249363"/>
    </source>
</evidence>
<keyword evidence="3" id="KW-1185">Reference proteome</keyword>
<feature type="compositionally biased region" description="Acidic residues" evidence="1">
    <location>
        <begin position="503"/>
        <end position="513"/>
    </location>
</feature>
<evidence type="ECO:0000256" key="1">
    <source>
        <dbReference type="SAM" id="MobiDB-lite"/>
    </source>
</evidence>
<accession>A0A364L0N2</accession>
<dbReference type="RefSeq" id="XP_040733893.1">
    <property type="nucleotide sequence ID" value="XM_040877859.1"/>
</dbReference>
<reference evidence="2 3" key="1">
    <citation type="journal article" date="2017" name="Biotechnol. Biofuels">
        <title>Differential beta-glucosidase expression as a function of carbon source availability in Talaromyces amestolkiae: a genomic and proteomic approach.</title>
        <authorList>
            <person name="de Eugenio L.I."/>
            <person name="Mendez-Liter J.A."/>
            <person name="Nieto-Dominguez M."/>
            <person name="Alonso L."/>
            <person name="Gil-Munoz J."/>
            <person name="Barriuso J."/>
            <person name="Prieto A."/>
            <person name="Martinez M.J."/>
        </authorList>
    </citation>
    <scope>NUCLEOTIDE SEQUENCE [LARGE SCALE GENOMIC DNA]</scope>
    <source>
        <strain evidence="2 3">CIB</strain>
    </source>
</reference>
<evidence type="ECO:0000313" key="2">
    <source>
        <dbReference type="EMBL" id="RAO69377.1"/>
    </source>
</evidence>
<proteinExistence type="predicted"/>
<feature type="compositionally biased region" description="Polar residues" evidence="1">
    <location>
        <begin position="486"/>
        <end position="499"/>
    </location>
</feature>
<dbReference type="OrthoDB" id="428577at2759"/>
<organism evidence="2 3">
    <name type="scientific">Talaromyces amestolkiae</name>
    <dbReference type="NCBI Taxonomy" id="1196081"/>
    <lineage>
        <taxon>Eukaryota</taxon>
        <taxon>Fungi</taxon>
        <taxon>Dikarya</taxon>
        <taxon>Ascomycota</taxon>
        <taxon>Pezizomycotina</taxon>
        <taxon>Eurotiomycetes</taxon>
        <taxon>Eurotiomycetidae</taxon>
        <taxon>Eurotiales</taxon>
        <taxon>Trichocomaceae</taxon>
        <taxon>Talaromyces</taxon>
        <taxon>Talaromyces sect. Talaromyces</taxon>
    </lineage>
</organism>